<evidence type="ECO:0000256" key="1">
    <source>
        <dbReference type="RuleBase" id="RU003832"/>
    </source>
</evidence>
<dbReference type="Gene3D" id="3.40.50.11660">
    <property type="entry name" value="Glycosyl transferase family 10, C-terminal domain"/>
    <property type="match status" value="1"/>
</dbReference>
<feature type="domain" description="Fucosyltransferase C-terminal" evidence="2">
    <location>
        <begin position="7"/>
        <end position="90"/>
    </location>
</feature>
<evidence type="ECO:0000259" key="2">
    <source>
        <dbReference type="Pfam" id="PF00852"/>
    </source>
</evidence>
<keyword evidence="1" id="KW-0328">Glycosyltransferase</keyword>
<reference evidence="3" key="1">
    <citation type="submission" date="2021-02" db="EMBL/GenBank/DDBJ databases">
        <authorList>
            <person name="Bekaert M."/>
        </authorList>
    </citation>
    <scope>NUCLEOTIDE SEQUENCE</scope>
    <source>
        <strain evidence="3">IoA-00</strain>
    </source>
</reference>
<name>A0A7R8GZ00_LEPSM</name>
<dbReference type="Pfam" id="PF00852">
    <property type="entry name" value="Glyco_transf_10"/>
    <property type="match status" value="1"/>
</dbReference>
<protein>
    <recommendedName>
        <fullName evidence="1">Fucosyltransferase</fullName>
        <ecNumber evidence="1">2.4.1.-</ecNumber>
    </recommendedName>
</protein>
<dbReference type="EC" id="2.4.1.-" evidence="1"/>
<proteinExistence type="inferred from homology"/>
<dbReference type="AlphaFoldDB" id="A0A7R8GZ00"/>
<gene>
    <name evidence="3" type="ORF">LSAA_1280</name>
</gene>
<sequence>MSGSLNSIQDILPPKSGYIDVSDFESPEDLSNYLLSMTKEQWISFMEWKRNGAKLRDSDIGNKRMFGSHSNYVCKLCHFVSQETELKAAYSIRDSFINWWNAQICFILMEKFDVGFNYFI</sequence>
<organism evidence="3 4">
    <name type="scientific">Lepeophtheirus salmonis</name>
    <name type="common">Salmon louse</name>
    <name type="synonym">Caligus salmonis</name>
    <dbReference type="NCBI Taxonomy" id="72036"/>
    <lineage>
        <taxon>Eukaryota</taxon>
        <taxon>Metazoa</taxon>
        <taxon>Ecdysozoa</taxon>
        <taxon>Arthropoda</taxon>
        <taxon>Crustacea</taxon>
        <taxon>Multicrustacea</taxon>
        <taxon>Hexanauplia</taxon>
        <taxon>Copepoda</taxon>
        <taxon>Siphonostomatoida</taxon>
        <taxon>Caligidae</taxon>
        <taxon>Lepeophtheirus</taxon>
    </lineage>
</organism>
<keyword evidence="1" id="KW-0808">Transferase</keyword>
<keyword evidence="1" id="KW-0472">Membrane</keyword>
<evidence type="ECO:0000313" key="4">
    <source>
        <dbReference type="Proteomes" id="UP000675881"/>
    </source>
</evidence>
<dbReference type="SUPFAM" id="SSF53756">
    <property type="entry name" value="UDP-Glycosyltransferase/glycogen phosphorylase"/>
    <property type="match status" value="1"/>
</dbReference>
<keyword evidence="1" id="KW-0333">Golgi apparatus</keyword>
<evidence type="ECO:0000313" key="3">
    <source>
        <dbReference type="EMBL" id="CAF2756714.1"/>
    </source>
</evidence>
<dbReference type="Proteomes" id="UP000675881">
    <property type="component" value="Chromosome 1"/>
</dbReference>
<dbReference type="OrthoDB" id="427096at2759"/>
<dbReference type="GO" id="GO:0032580">
    <property type="term" value="C:Golgi cisterna membrane"/>
    <property type="evidence" value="ECO:0007669"/>
    <property type="project" value="UniProtKB-SubCell"/>
</dbReference>
<dbReference type="InterPro" id="IPR055270">
    <property type="entry name" value="Glyco_tran_10_C"/>
</dbReference>
<comment type="similarity">
    <text evidence="1">Belongs to the glycosyltransferase 10 family.</text>
</comment>
<keyword evidence="4" id="KW-1185">Reference proteome</keyword>
<accession>A0A7R8GZ00</accession>
<dbReference type="GO" id="GO:0016757">
    <property type="term" value="F:glycosyltransferase activity"/>
    <property type="evidence" value="ECO:0007669"/>
    <property type="project" value="UniProtKB-UniRule"/>
</dbReference>
<keyword evidence="1" id="KW-0812">Transmembrane</keyword>
<dbReference type="EMBL" id="HG994580">
    <property type="protein sequence ID" value="CAF2756714.1"/>
    <property type="molecule type" value="Genomic_DNA"/>
</dbReference>
<dbReference type="UniPathway" id="UPA00378"/>
<comment type="subcellular location">
    <subcellularLocation>
        <location evidence="1">Golgi apparatus</location>
        <location evidence="1">Golgi stack membrane</location>
        <topology evidence="1">Single-pass type II membrane protein</topology>
    </subcellularLocation>
</comment>
<dbReference type="InterPro" id="IPR038577">
    <property type="entry name" value="GT10-like_C_sf"/>
</dbReference>